<dbReference type="GO" id="GO:0003677">
    <property type="term" value="F:DNA binding"/>
    <property type="evidence" value="ECO:0007669"/>
    <property type="project" value="UniProtKB-KW"/>
</dbReference>
<sequence>MNLDYLRYFVKLAEVRHYTKAAELLSISQPSLSHAIRQLEGELGVPLFEKTGRNTALTRFGEEFLACCRRTLSALDEGVASIKRSAKGEGLIRLGFLRVLGSSYIPELASEFMKANPHRNIQFTFHSGRTQELAEGLLNQNYDLVFSSKPSESFNLRSVPVTSQDLVLIVPKDHPLAGQHRADLAETLSYPFIGFSRDSGLREVIDGLYETAGALPRIVLETEEDQVIAGLVSQGFGISVVPYMDLLLKLDLSILQIGYPSCRRDFFMVTSDSLFLPPVARDFRQFVLDRSITGNHK</sequence>
<dbReference type="Proteomes" id="UP000823842">
    <property type="component" value="Unassembled WGS sequence"/>
</dbReference>
<accession>A0A9D2LUY2</accession>
<evidence type="ECO:0000256" key="4">
    <source>
        <dbReference type="ARBA" id="ARBA00023163"/>
    </source>
</evidence>
<evidence type="ECO:0000256" key="1">
    <source>
        <dbReference type="ARBA" id="ARBA00009437"/>
    </source>
</evidence>
<dbReference type="GO" id="GO:0032993">
    <property type="term" value="C:protein-DNA complex"/>
    <property type="evidence" value="ECO:0007669"/>
    <property type="project" value="TreeGrafter"/>
</dbReference>
<dbReference type="GO" id="GO:0003700">
    <property type="term" value="F:DNA-binding transcription factor activity"/>
    <property type="evidence" value="ECO:0007669"/>
    <property type="project" value="InterPro"/>
</dbReference>
<evidence type="ECO:0000313" key="7">
    <source>
        <dbReference type="Proteomes" id="UP000823842"/>
    </source>
</evidence>
<dbReference type="PRINTS" id="PR00039">
    <property type="entry name" value="HTHLYSR"/>
</dbReference>
<keyword evidence="2" id="KW-0805">Transcription regulation</keyword>
<dbReference type="PROSITE" id="PS50931">
    <property type="entry name" value="HTH_LYSR"/>
    <property type="match status" value="1"/>
</dbReference>
<comment type="caution">
    <text evidence="6">The sequence shown here is derived from an EMBL/GenBank/DDBJ whole genome shotgun (WGS) entry which is preliminary data.</text>
</comment>
<evidence type="ECO:0000256" key="2">
    <source>
        <dbReference type="ARBA" id="ARBA00023015"/>
    </source>
</evidence>
<feature type="domain" description="HTH lysR-type" evidence="5">
    <location>
        <begin position="1"/>
        <end position="58"/>
    </location>
</feature>
<dbReference type="Gene3D" id="3.40.190.290">
    <property type="match status" value="1"/>
</dbReference>
<dbReference type="PANTHER" id="PTHR30346:SF28">
    <property type="entry name" value="HTH-TYPE TRANSCRIPTIONAL REGULATOR CYNR"/>
    <property type="match status" value="1"/>
</dbReference>
<name>A0A9D2LUY2_9FIRM</name>
<dbReference type="PANTHER" id="PTHR30346">
    <property type="entry name" value="TRANSCRIPTIONAL DUAL REGULATOR HCAR-RELATED"/>
    <property type="match status" value="1"/>
</dbReference>
<keyword evidence="3" id="KW-0238">DNA-binding</keyword>
<evidence type="ECO:0000259" key="5">
    <source>
        <dbReference type="PROSITE" id="PS50931"/>
    </source>
</evidence>
<dbReference type="Gene3D" id="1.10.10.10">
    <property type="entry name" value="Winged helix-like DNA-binding domain superfamily/Winged helix DNA-binding domain"/>
    <property type="match status" value="1"/>
</dbReference>
<gene>
    <name evidence="6" type="ORF">IAA06_14305</name>
</gene>
<evidence type="ECO:0000256" key="3">
    <source>
        <dbReference type="ARBA" id="ARBA00023125"/>
    </source>
</evidence>
<reference evidence="6" key="2">
    <citation type="submission" date="2021-04" db="EMBL/GenBank/DDBJ databases">
        <authorList>
            <person name="Gilroy R."/>
        </authorList>
    </citation>
    <scope>NUCLEOTIDE SEQUENCE</scope>
    <source>
        <strain evidence="6">ChiSjej1B19-5720</strain>
    </source>
</reference>
<dbReference type="SUPFAM" id="SSF46785">
    <property type="entry name" value="Winged helix' DNA-binding domain"/>
    <property type="match status" value="1"/>
</dbReference>
<dbReference type="AlphaFoldDB" id="A0A9D2LUY2"/>
<keyword evidence="4" id="KW-0804">Transcription</keyword>
<comment type="similarity">
    <text evidence="1">Belongs to the LysR transcriptional regulatory family.</text>
</comment>
<dbReference type="InterPro" id="IPR036390">
    <property type="entry name" value="WH_DNA-bd_sf"/>
</dbReference>
<dbReference type="InterPro" id="IPR036388">
    <property type="entry name" value="WH-like_DNA-bd_sf"/>
</dbReference>
<dbReference type="EMBL" id="DWYZ01000275">
    <property type="protein sequence ID" value="HJB29942.1"/>
    <property type="molecule type" value="Genomic_DNA"/>
</dbReference>
<protein>
    <submittedName>
        <fullName evidence="6">LysR family transcriptional regulator</fullName>
    </submittedName>
</protein>
<dbReference type="Pfam" id="PF03466">
    <property type="entry name" value="LysR_substrate"/>
    <property type="match status" value="1"/>
</dbReference>
<dbReference type="InterPro" id="IPR005119">
    <property type="entry name" value="LysR_subst-bd"/>
</dbReference>
<dbReference type="Pfam" id="PF00126">
    <property type="entry name" value="HTH_1"/>
    <property type="match status" value="1"/>
</dbReference>
<dbReference type="FunFam" id="1.10.10.10:FF:000001">
    <property type="entry name" value="LysR family transcriptional regulator"/>
    <property type="match status" value="1"/>
</dbReference>
<dbReference type="SUPFAM" id="SSF53850">
    <property type="entry name" value="Periplasmic binding protein-like II"/>
    <property type="match status" value="1"/>
</dbReference>
<organism evidence="6 7">
    <name type="scientific">Candidatus Blautia faecavium</name>
    <dbReference type="NCBI Taxonomy" id="2838487"/>
    <lineage>
        <taxon>Bacteria</taxon>
        <taxon>Bacillati</taxon>
        <taxon>Bacillota</taxon>
        <taxon>Clostridia</taxon>
        <taxon>Lachnospirales</taxon>
        <taxon>Lachnospiraceae</taxon>
        <taxon>Blautia</taxon>
    </lineage>
</organism>
<reference evidence="6" key="1">
    <citation type="journal article" date="2021" name="PeerJ">
        <title>Extensive microbial diversity within the chicken gut microbiome revealed by metagenomics and culture.</title>
        <authorList>
            <person name="Gilroy R."/>
            <person name="Ravi A."/>
            <person name="Getino M."/>
            <person name="Pursley I."/>
            <person name="Horton D.L."/>
            <person name="Alikhan N.F."/>
            <person name="Baker D."/>
            <person name="Gharbi K."/>
            <person name="Hall N."/>
            <person name="Watson M."/>
            <person name="Adriaenssens E.M."/>
            <person name="Foster-Nyarko E."/>
            <person name="Jarju S."/>
            <person name="Secka A."/>
            <person name="Antonio M."/>
            <person name="Oren A."/>
            <person name="Chaudhuri R.R."/>
            <person name="La Ragione R."/>
            <person name="Hildebrand F."/>
            <person name="Pallen M.J."/>
        </authorList>
    </citation>
    <scope>NUCLEOTIDE SEQUENCE</scope>
    <source>
        <strain evidence="6">ChiSjej1B19-5720</strain>
    </source>
</reference>
<dbReference type="InterPro" id="IPR000847">
    <property type="entry name" value="LysR_HTH_N"/>
</dbReference>
<proteinExistence type="inferred from homology"/>
<evidence type="ECO:0000313" key="6">
    <source>
        <dbReference type="EMBL" id="HJB29942.1"/>
    </source>
</evidence>